<dbReference type="InterPro" id="IPR027417">
    <property type="entry name" value="P-loop_NTPase"/>
</dbReference>
<dbReference type="InterPro" id="IPR050095">
    <property type="entry name" value="ECF_ABC_transporter_ATP-bd"/>
</dbReference>
<dbReference type="RefSeq" id="WP_257855667.1">
    <property type="nucleotide sequence ID" value="NZ_CP102514.1"/>
</dbReference>
<accession>A0ABY5PU38</accession>
<comment type="similarity">
    <text evidence="1">Belongs to the ABC transporter superfamily.</text>
</comment>
<dbReference type="InterPro" id="IPR003439">
    <property type="entry name" value="ABC_transporter-like_ATP-bd"/>
</dbReference>
<dbReference type="SMART" id="SM00382">
    <property type="entry name" value="AAA"/>
    <property type="match status" value="2"/>
</dbReference>
<dbReference type="InterPro" id="IPR003593">
    <property type="entry name" value="AAA+_ATPase"/>
</dbReference>
<feature type="compositionally biased region" description="Low complexity" evidence="5">
    <location>
        <begin position="266"/>
        <end position="278"/>
    </location>
</feature>
<dbReference type="GeneID" id="95573932"/>
<gene>
    <name evidence="7" type="ORF">NRK68_10675</name>
</gene>
<keyword evidence="2" id="KW-0813">Transport</keyword>
<keyword evidence="3" id="KW-0547">Nucleotide-binding</keyword>
<feature type="region of interest" description="Disordered" evidence="5">
    <location>
        <begin position="266"/>
        <end position="310"/>
    </location>
</feature>
<evidence type="ECO:0000256" key="3">
    <source>
        <dbReference type="ARBA" id="ARBA00022741"/>
    </source>
</evidence>
<dbReference type="InterPro" id="IPR015856">
    <property type="entry name" value="ABC_transpr_CbiO/EcfA_su"/>
</dbReference>
<evidence type="ECO:0000256" key="4">
    <source>
        <dbReference type="ARBA" id="ARBA00022840"/>
    </source>
</evidence>
<dbReference type="CDD" id="cd03225">
    <property type="entry name" value="ABC_cobalt_CbiO_domain1"/>
    <property type="match status" value="1"/>
</dbReference>
<dbReference type="PROSITE" id="PS00211">
    <property type="entry name" value="ABC_TRANSPORTER_1"/>
    <property type="match status" value="1"/>
</dbReference>
<evidence type="ECO:0000259" key="6">
    <source>
        <dbReference type="PROSITE" id="PS50893"/>
    </source>
</evidence>
<name>A0ABY5PU38_9ACTN</name>
<dbReference type="SUPFAM" id="SSF52540">
    <property type="entry name" value="P-loop containing nucleoside triphosphate hydrolases"/>
    <property type="match status" value="2"/>
</dbReference>
<dbReference type="PANTHER" id="PTHR43553">
    <property type="entry name" value="HEAVY METAL TRANSPORTER"/>
    <property type="match status" value="1"/>
</dbReference>
<organism evidence="7 8">
    <name type="scientific">Streptomyces yangpuensis</name>
    <dbReference type="NCBI Taxonomy" id="1648182"/>
    <lineage>
        <taxon>Bacteria</taxon>
        <taxon>Bacillati</taxon>
        <taxon>Actinomycetota</taxon>
        <taxon>Actinomycetes</taxon>
        <taxon>Kitasatosporales</taxon>
        <taxon>Streptomycetaceae</taxon>
        <taxon>Streptomyces</taxon>
    </lineage>
</organism>
<dbReference type="Proteomes" id="UP001057738">
    <property type="component" value="Chromosome"/>
</dbReference>
<dbReference type="InterPro" id="IPR017871">
    <property type="entry name" value="ABC_transporter-like_CS"/>
</dbReference>
<dbReference type="Pfam" id="PF00005">
    <property type="entry name" value="ABC_tran"/>
    <property type="match status" value="2"/>
</dbReference>
<evidence type="ECO:0000313" key="7">
    <source>
        <dbReference type="EMBL" id="UUY47646.1"/>
    </source>
</evidence>
<reference evidence="7" key="1">
    <citation type="submission" date="2022-08" db="EMBL/GenBank/DDBJ databases">
        <authorList>
            <person name="Tian L."/>
        </authorList>
    </citation>
    <scope>NUCLEOTIDE SEQUENCE</scope>
    <source>
        <strain evidence="7">CM253</strain>
    </source>
</reference>
<keyword evidence="4 7" id="KW-0067">ATP-binding</keyword>
<evidence type="ECO:0000256" key="1">
    <source>
        <dbReference type="ARBA" id="ARBA00005417"/>
    </source>
</evidence>
<dbReference type="Gene3D" id="3.40.50.300">
    <property type="entry name" value="P-loop containing nucleotide triphosphate hydrolases"/>
    <property type="match status" value="2"/>
</dbReference>
<feature type="domain" description="ABC transporter" evidence="6">
    <location>
        <begin position="2"/>
        <end position="243"/>
    </location>
</feature>
<evidence type="ECO:0000256" key="2">
    <source>
        <dbReference type="ARBA" id="ARBA00022448"/>
    </source>
</evidence>
<dbReference type="EMBL" id="CP102514">
    <property type="protein sequence ID" value="UUY47646.1"/>
    <property type="molecule type" value="Genomic_DNA"/>
</dbReference>
<evidence type="ECO:0000313" key="8">
    <source>
        <dbReference type="Proteomes" id="UP001057738"/>
    </source>
</evidence>
<sequence>MIRFDEVSVTYDGAGAPSLRDVDLEVPEGELTLLVGPSGVGKSTLLGTVSGLVPHFTGGTLRGRVTVAGRDTRTHRPRELADVVGTVGQDPLAHFVTDVVEDELAYGMESLGLPPAVMRRRVEETLDLLGLNELRDRPITTLSGGQQQRVAIGSVLTTHPKVLVLDEPTSALDPAAAEEVLAVLQRLVHDLGTTVLMAEHRLERVVQYADRVLLLPSRGAAPVLATPAEAMAVSPVYPPVVALGRLAGWSPLPLSVRDARRRATPLRTRLSQATCSPLSAPPTTPAPPGISAPPAFEARGSGGGAPGNGAAPGLLARLLRRAAPQPAETAEPAAGDPARAHNLGLRRDSRQVLHGIDLTVVPGETIALMGRNGAGKSTLLATLVGTLAPTTGEVTVGGRTPHRTPPPEMVRRVGLVPQEPRDLLYADTVAAECAAADSDAGAAPGTCRALVSGLLPGVPDDTHPRDLSEGQRLALALALVLTGRPALLLLDEPTRGLDYAAKARLIEVLRGLAADGHAVVLATHDVELAAELADRVVILAGGEVVADGPTAEVVVSSPAFAPQVAKVLAPGHWLTVSQVAQALDATAAE</sequence>
<dbReference type="GO" id="GO:0005524">
    <property type="term" value="F:ATP binding"/>
    <property type="evidence" value="ECO:0007669"/>
    <property type="project" value="UniProtKB-KW"/>
</dbReference>
<feature type="domain" description="ABC transporter" evidence="6">
    <location>
        <begin position="338"/>
        <end position="566"/>
    </location>
</feature>
<dbReference type="PROSITE" id="PS50893">
    <property type="entry name" value="ABC_TRANSPORTER_2"/>
    <property type="match status" value="2"/>
</dbReference>
<protein>
    <submittedName>
        <fullName evidence="7">ATP-binding cassette domain-containing protein</fullName>
    </submittedName>
</protein>
<feature type="compositionally biased region" description="Pro residues" evidence="5">
    <location>
        <begin position="279"/>
        <end position="291"/>
    </location>
</feature>
<proteinExistence type="inferred from homology"/>
<evidence type="ECO:0000256" key="5">
    <source>
        <dbReference type="SAM" id="MobiDB-lite"/>
    </source>
</evidence>
<keyword evidence="8" id="KW-1185">Reference proteome</keyword>